<proteinExistence type="predicted"/>
<keyword evidence="4" id="KW-1185">Reference proteome</keyword>
<feature type="transmembrane region" description="Helical" evidence="2">
    <location>
        <begin position="134"/>
        <end position="153"/>
    </location>
</feature>
<reference evidence="3" key="1">
    <citation type="submission" date="2023-06" db="EMBL/GenBank/DDBJ databases">
        <title>Egi l300058.</title>
        <authorList>
            <person name="Gao L."/>
            <person name="Fang B.-Z."/>
            <person name="Li W.-J."/>
        </authorList>
    </citation>
    <scope>NUCLEOTIDE SEQUENCE</scope>
    <source>
        <strain evidence="3">EGI L300058</strain>
    </source>
</reference>
<protein>
    <submittedName>
        <fullName evidence="3">LysM domain-containing protein</fullName>
    </submittedName>
</protein>
<evidence type="ECO:0000313" key="3">
    <source>
        <dbReference type="EMBL" id="MDN4481031.1"/>
    </source>
</evidence>
<feature type="transmembrane region" description="Helical" evidence="2">
    <location>
        <begin position="41"/>
        <end position="61"/>
    </location>
</feature>
<feature type="transmembrane region" description="Helical" evidence="2">
    <location>
        <begin position="87"/>
        <end position="113"/>
    </location>
</feature>
<dbReference type="CDD" id="cd00118">
    <property type="entry name" value="LysM"/>
    <property type="match status" value="1"/>
</dbReference>
<sequence>MEIGTSGRRTDNRGTPAARSAAVKTPALSAAAVKTAATRTAALTVLVAMPVLAWMLAVATWESGAAIAHDLSQAPSLALAPVALGEALAVVAGAGGAAVAAHLSAMSLALVATPQRSRVRRAAHRFTPPTWRRVVAVAATGVASAGLALPAVAAPGDSDAGWVPEPIAHEASVVESPPSSPVLPPPAGSGSTTAEAPSQTAPPDRSADALYVVTAGDSLWSITADAREGGLRDGAVSLDAEAIAEGWPELYDANRGVVGPDPSLIHPGQEFAIPEGWGR</sequence>
<dbReference type="Gene3D" id="3.10.350.10">
    <property type="entry name" value="LysM domain"/>
    <property type="match status" value="1"/>
</dbReference>
<evidence type="ECO:0000256" key="2">
    <source>
        <dbReference type="SAM" id="Phobius"/>
    </source>
</evidence>
<dbReference type="EMBL" id="JAUHQA010000001">
    <property type="protein sequence ID" value="MDN4481031.1"/>
    <property type="molecule type" value="Genomic_DNA"/>
</dbReference>
<gene>
    <name evidence="3" type="ORF">QQX02_08870</name>
</gene>
<name>A0ABT8GHW8_9MICO</name>
<feature type="region of interest" description="Disordered" evidence="1">
    <location>
        <begin position="171"/>
        <end position="206"/>
    </location>
</feature>
<keyword evidence="2" id="KW-0472">Membrane</keyword>
<keyword evidence="2" id="KW-0812">Transmembrane</keyword>
<dbReference type="InterPro" id="IPR036779">
    <property type="entry name" value="LysM_dom_sf"/>
</dbReference>
<feature type="region of interest" description="Disordered" evidence="1">
    <location>
        <begin position="1"/>
        <end position="20"/>
    </location>
</feature>
<keyword evidence="2" id="KW-1133">Transmembrane helix</keyword>
<evidence type="ECO:0000256" key="1">
    <source>
        <dbReference type="SAM" id="MobiDB-lite"/>
    </source>
</evidence>
<comment type="caution">
    <text evidence="3">The sequence shown here is derived from an EMBL/GenBank/DDBJ whole genome shotgun (WGS) entry which is preliminary data.</text>
</comment>
<organism evidence="3 4">
    <name type="scientific">Demequina muriae</name>
    <dbReference type="NCBI Taxonomy" id="3051664"/>
    <lineage>
        <taxon>Bacteria</taxon>
        <taxon>Bacillati</taxon>
        <taxon>Actinomycetota</taxon>
        <taxon>Actinomycetes</taxon>
        <taxon>Micrococcales</taxon>
        <taxon>Demequinaceae</taxon>
        <taxon>Demequina</taxon>
    </lineage>
</organism>
<dbReference type="InterPro" id="IPR018392">
    <property type="entry name" value="LysM"/>
</dbReference>
<evidence type="ECO:0000313" key="4">
    <source>
        <dbReference type="Proteomes" id="UP001172708"/>
    </source>
</evidence>
<dbReference type="Proteomes" id="UP001172708">
    <property type="component" value="Unassembled WGS sequence"/>
</dbReference>
<accession>A0ABT8GHW8</accession>
<feature type="compositionally biased region" description="Pro residues" evidence="1">
    <location>
        <begin position="178"/>
        <end position="187"/>
    </location>
</feature>
<feature type="compositionally biased region" description="Polar residues" evidence="1">
    <location>
        <begin position="192"/>
        <end position="201"/>
    </location>
</feature>